<sequence>MHVTIGERIDETGTLLRDGGGFVLRRDSGGRWALDLHRVPVDHVEKRVRVRGVHVGGGVIDVDGVAPA</sequence>
<dbReference type="RefSeq" id="WP_093309309.1">
    <property type="nucleotide sequence ID" value="NZ_FOZG01000001.1"/>
</dbReference>
<accession>A0A1I6JCH9</accession>
<evidence type="ECO:0000313" key="1">
    <source>
        <dbReference type="EMBL" id="SFR76658.1"/>
    </source>
</evidence>
<dbReference type="OrthoDB" id="7452659at2"/>
<name>A0A1I6JCH9_9SPHN</name>
<protein>
    <submittedName>
        <fullName evidence="1">Uncharacterized protein</fullName>
    </submittedName>
</protein>
<dbReference type="Proteomes" id="UP000198824">
    <property type="component" value="Unassembled WGS sequence"/>
</dbReference>
<dbReference type="EMBL" id="FOZG01000001">
    <property type="protein sequence ID" value="SFR76658.1"/>
    <property type="molecule type" value="Genomic_DNA"/>
</dbReference>
<proteinExistence type="predicted"/>
<gene>
    <name evidence="1" type="ORF">SAMN05192580_0104</name>
</gene>
<dbReference type="InterPro" id="IPR043856">
    <property type="entry name" value="DUF5818"/>
</dbReference>
<reference evidence="1 2" key="1">
    <citation type="submission" date="2016-10" db="EMBL/GenBank/DDBJ databases">
        <authorList>
            <person name="de Groot N.N."/>
        </authorList>
    </citation>
    <scope>NUCLEOTIDE SEQUENCE [LARGE SCALE GENOMIC DNA]</scope>
    <source>
        <strain evidence="1 2">S5-249</strain>
    </source>
</reference>
<evidence type="ECO:0000313" key="2">
    <source>
        <dbReference type="Proteomes" id="UP000198824"/>
    </source>
</evidence>
<keyword evidence="2" id="KW-1185">Reference proteome</keyword>
<organism evidence="1 2">
    <name type="scientific">Sphingomonas jatrophae</name>
    <dbReference type="NCBI Taxonomy" id="1166337"/>
    <lineage>
        <taxon>Bacteria</taxon>
        <taxon>Pseudomonadati</taxon>
        <taxon>Pseudomonadota</taxon>
        <taxon>Alphaproteobacteria</taxon>
        <taxon>Sphingomonadales</taxon>
        <taxon>Sphingomonadaceae</taxon>
        <taxon>Sphingomonas</taxon>
    </lineage>
</organism>
<dbReference type="STRING" id="1166337.SAMN05192580_0104"/>
<dbReference type="Pfam" id="PF19135">
    <property type="entry name" value="DUF5818"/>
    <property type="match status" value="1"/>
</dbReference>
<dbReference type="AlphaFoldDB" id="A0A1I6JCH9"/>